<evidence type="ECO:0000256" key="1">
    <source>
        <dbReference type="ARBA" id="ARBA00021175"/>
    </source>
</evidence>
<proteinExistence type="predicted"/>
<evidence type="ECO:0000259" key="6">
    <source>
        <dbReference type="PROSITE" id="PS51393"/>
    </source>
</evidence>
<reference evidence="7" key="2">
    <citation type="journal article" date="2023" name="IMA Fungus">
        <title>Comparative genomic study of the Penicillium genus elucidates a diverse pangenome and 15 lateral gene transfer events.</title>
        <authorList>
            <person name="Petersen C."/>
            <person name="Sorensen T."/>
            <person name="Nielsen M.R."/>
            <person name="Sondergaard T.E."/>
            <person name="Sorensen J.L."/>
            <person name="Fitzpatrick D.A."/>
            <person name="Frisvad J.C."/>
            <person name="Nielsen K.L."/>
        </authorList>
    </citation>
    <scope>NUCLEOTIDE SEQUENCE</scope>
    <source>
        <strain evidence="7">IBT 20477</strain>
    </source>
</reference>
<feature type="compositionally biased region" description="Acidic residues" evidence="5">
    <location>
        <begin position="24"/>
        <end position="38"/>
    </location>
</feature>
<dbReference type="InterPro" id="IPR036226">
    <property type="entry name" value="LipOase_C_sf"/>
</dbReference>
<sequence length="762" mass="88204">MVRNLSDVATLPGYIEPPSKLPTETEDDDLGDEDEETPVNDLDTGALVNELMHRDLMPKKVDLNPYEQKCAANNPESLIWKFSAVEEPESEQEVSYRGTQLALTKVYDLIEQRYMAFTDVTGVEPLLPFSMDRVERKDYFAFTKTKDDGYPPHLDLGLNKKWPDISDEDPNWRSTLGQSQIFNSTYLYQLAAIMTKLITPRLIPGVGSPASGKTIAEVEKYNRDRIARNRKKETRQRLYDIFDRPNVGELEDWYSDNRFAQQQFTGTNPTTIELASETWLTRFSRAAAKEPEDAVAKDTIDKLIEKHPESLYVQDYSYFRDAAGIKNKEAEIKCYKRFQSARWGCAAVCLFFLDSEGLLHPLAIVTDWRDSMEASVTIFNRELFKRMNLVTEKSKDPISTEERIDEAVDWPWRYAKTCVQVSDWFRHEVTAHLTRTHLVEEAIIVSANRQFDPKHPVFMILRPHWQKTLALNASARGILVPSVILRIIGFEDKQALNFIQSEYRTYEFEKSYVPTELRNRGFPPEDLDSKKNKKFRNYTYARCVNSMWKKIRTYVEETLLLDYGHGLTEKELDTKVETDKSIKKWWQEMQSPSGADLRSFPEIKTFEQLVDCVTMCIHIASPQHTAVNYLQDYYQGFVINKPSCLFASPPTSLKDLLAYTENDLIKALPIGYIREWLLSSHVPYLLSFKPDEKKETLIGCIESARALVSNKDSPKYKVLDNFWNELDKSAKEFQQYADEKWDAKDIPYTVLKPKFNAVSILI</sequence>
<reference evidence="7" key="1">
    <citation type="submission" date="2022-11" db="EMBL/GenBank/DDBJ databases">
        <authorList>
            <person name="Petersen C."/>
        </authorList>
    </citation>
    <scope>NUCLEOTIDE SEQUENCE</scope>
    <source>
        <strain evidence="7">IBT 20477</strain>
    </source>
</reference>
<accession>A0A9W9LXF3</accession>
<dbReference type="PROSITE" id="PS51393">
    <property type="entry name" value="LIPOXYGENASE_3"/>
    <property type="match status" value="1"/>
</dbReference>
<dbReference type="InterPro" id="IPR013819">
    <property type="entry name" value="LipOase_C"/>
</dbReference>
<keyword evidence="3" id="KW-0223">Dioxygenase</keyword>
<evidence type="ECO:0000256" key="4">
    <source>
        <dbReference type="ARBA" id="ARBA00023002"/>
    </source>
</evidence>
<gene>
    <name evidence="7" type="ORF">N7449_011625</name>
</gene>
<dbReference type="Gene3D" id="1.20.245.10">
    <property type="entry name" value="Lipoxygenase-1, Domain 5"/>
    <property type="match status" value="1"/>
</dbReference>
<feature type="domain" description="Lipoxygenase" evidence="6">
    <location>
        <begin position="113"/>
        <end position="762"/>
    </location>
</feature>
<name>A0A9W9LXF3_9EURO</name>
<organism evidence="7 8">
    <name type="scientific">Penicillium cf. viridicatum</name>
    <dbReference type="NCBI Taxonomy" id="2972119"/>
    <lineage>
        <taxon>Eukaryota</taxon>
        <taxon>Fungi</taxon>
        <taxon>Dikarya</taxon>
        <taxon>Ascomycota</taxon>
        <taxon>Pezizomycotina</taxon>
        <taxon>Eurotiomycetes</taxon>
        <taxon>Eurotiomycetidae</taxon>
        <taxon>Eurotiales</taxon>
        <taxon>Aspergillaceae</taxon>
        <taxon>Penicillium</taxon>
    </lineage>
</organism>
<evidence type="ECO:0000256" key="5">
    <source>
        <dbReference type="SAM" id="MobiDB-lite"/>
    </source>
</evidence>
<dbReference type="PANTHER" id="PTHR11771">
    <property type="entry name" value="LIPOXYGENASE"/>
    <property type="match status" value="1"/>
</dbReference>
<keyword evidence="2" id="KW-0479">Metal-binding</keyword>
<evidence type="ECO:0000256" key="2">
    <source>
        <dbReference type="ARBA" id="ARBA00022723"/>
    </source>
</evidence>
<evidence type="ECO:0000256" key="3">
    <source>
        <dbReference type="ARBA" id="ARBA00022964"/>
    </source>
</evidence>
<feature type="region of interest" description="Disordered" evidence="5">
    <location>
        <begin position="1"/>
        <end position="40"/>
    </location>
</feature>
<comment type="caution">
    <text evidence="7">The sequence shown here is derived from an EMBL/GenBank/DDBJ whole genome shotgun (WGS) entry which is preliminary data.</text>
</comment>
<dbReference type="InterPro" id="IPR000907">
    <property type="entry name" value="LipOase"/>
</dbReference>
<dbReference type="AlphaFoldDB" id="A0A9W9LXF3"/>
<dbReference type="SUPFAM" id="SSF48484">
    <property type="entry name" value="Lipoxigenase"/>
    <property type="match status" value="1"/>
</dbReference>
<evidence type="ECO:0000313" key="8">
    <source>
        <dbReference type="Proteomes" id="UP001150942"/>
    </source>
</evidence>
<dbReference type="GO" id="GO:0034440">
    <property type="term" value="P:lipid oxidation"/>
    <property type="evidence" value="ECO:0007669"/>
    <property type="project" value="InterPro"/>
</dbReference>
<dbReference type="GO" id="GO:0043651">
    <property type="term" value="P:linoleic acid metabolic process"/>
    <property type="evidence" value="ECO:0007669"/>
    <property type="project" value="UniProtKB-ARBA"/>
</dbReference>
<dbReference type="GO" id="GO:0050584">
    <property type="term" value="F:linoleate 11-lipoxygenase activity"/>
    <property type="evidence" value="ECO:0007669"/>
    <property type="project" value="UniProtKB-ARBA"/>
</dbReference>
<dbReference type="PRINTS" id="PR00087">
    <property type="entry name" value="LIPOXYGENASE"/>
</dbReference>
<dbReference type="EMBL" id="JAPQKQ010000009">
    <property type="protein sequence ID" value="KAJ5181478.1"/>
    <property type="molecule type" value="Genomic_DNA"/>
</dbReference>
<dbReference type="Proteomes" id="UP001150942">
    <property type="component" value="Unassembled WGS sequence"/>
</dbReference>
<protein>
    <recommendedName>
        <fullName evidence="1">Manganese lipoxygenase</fullName>
    </recommendedName>
</protein>
<keyword evidence="4" id="KW-0560">Oxidoreductase</keyword>
<dbReference type="Gene3D" id="3.10.450.60">
    <property type="match status" value="1"/>
</dbReference>
<dbReference type="OrthoDB" id="407298at2759"/>
<dbReference type="Pfam" id="PF00305">
    <property type="entry name" value="Lipoxygenase"/>
    <property type="match status" value="1"/>
</dbReference>
<dbReference type="GO" id="GO:0046872">
    <property type="term" value="F:metal ion binding"/>
    <property type="evidence" value="ECO:0007669"/>
    <property type="project" value="UniProtKB-KW"/>
</dbReference>
<keyword evidence="8" id="KW-1185">Reference proteome</keyword>
<evidence type="ECO:0000313" key="7">
    <source>
        <dbReference type="EMBL" id="KAJ5181478.1"/>
    </source>
</evidence>